<feature type="domain" description="SOCS box" evidence="10">
    <location>
        <begin position="195"/>
        <end position="243"/>
    </location>
</feature>
<feature type="compositionally biased region" description="Basic and acidic residues" evidence="8">
    <location>
        <begin position="168"/>
        <end position="178"/>
    </location>
</feature>
<dbReference type="FunFam" id="1.10.750.20:FF:000002">
    <property type="entry name" value="Suppressor of cytokine signaling 2"/>
    <property type="match status" value="1"/>
</dbReference>
<evidence type="ECO:0000256" key="5">
    <source>
        <dbReference type="ARBA" id="ARBA00022786"/>
    </source>
</evidence>
<dbReference type="GO" id="GO:0046935">
    <property type="term" value="F:1-phosphatidylinositol-3-kinase regulator activity"/>
    <property type="evidence" value="ECO:0007669"/>
    <property type="project" value="TreeGrafter"/>
</dbReference>
<dbReference type="PROSITE" id="PS50001">
    <property type="entry name" value="SH2"/>
    <property type="match status" value="1"/>
</dbReference>
<evidence type="ECO:0000313" key="11">
    <source>
        <dbReference type="Proteomes" id="UP000515152"/>
    </source>
</evidence>
<keyword evidence="4" id="KW-0734">Signal transduction inhibitor</keyword>
<dbReference type="GeneID" id="105895891"/>
<dbReference type="InterPro" id="IPR001496">
    <property type="entry name" value="SOCS_box"/>
</dbReference>
<evidence type="ECO:0000256" key="6">
    <source>
        <dbReference type="ARBA" id="ARBA00022999"/>
    </source>
</evidence>
<dbReference type="GO" id="GO:0035556">
    <property type="term" value="P:intracellular signal transduction"/>
    <property type="evidence" value="ECO:0007669"/>
    <property type="project" value="InterPro"/>
</dbReference>
<protein>
    <recommendedName>
        <fullName evidence="2">Cytokine-inducible SH2-containing protein</fullName>
    </recommendedName>
</protein>
<dbReference type="GO" id="GO:0016567">
    <property type="term" value="P:protein ubiquitination"/>
    <property type="evidence" value="ECO:0007669"/>
    <property type="project" value="UniProtKB-UniPathway"/>
</dbReference>
<dbReference type="PANTHER" id="PTHR10155">
    <property type="entry name" value="PHOSPHATIDYLINOSITOL 3-KINASE REGULATORY SUBUNIT"/>
    <property type="match status" value="1"/>
</dbReference>
<dbReference type="Proteomes" id="UP000515152">
    <property type="component" value="Chromosome 5"/>
</dbReference>
<dbReference type="UniPathway" id="UPA00143"/>
<dbReference type="GO" id="GO:0046426">
    <property type="term" value="P:negative regulation of receptor signaling pathway via JAK-STAT"/>
    <property type="evidence" value="ECO:0007669"/>
    <property type="project" value="Ensembl"/>
</dbReference>
<sequence length="244" mass="27149">MILCVQGPRPILQDTPTVVPLNMPTPSCLQSALQQWDPRKDLRAIASTFCYLEISGWYWGGMTASDAQAVLQAASEGTFLVRDSSHPLYMLTLSVKTKRGPTNVRIQYSCGRFQLDSSSPARPRLLSFPDISSLVQHYVGSGRGTPEDGRTAGMDEVEEQGNKKKRGKEKEERDKADTECSPLVTEARDSAVLLKLKRPLCKPQAFPSLQHLTRLTINKHVACSAHLPLPGPLLRYIQEYPFQL</sequence>
<dbReference type="Gene3D" id="1.10.750.20">
    <property type="entry name" value="SOCS box"/>
    <property type="match status" value="1"/>
</dbReference>
<dbReference type="Gene3D" id="3.30.505.10">
    <property type="entry name" value="SH2 domain"/>
    <property type="match status" value="1"/>
</dbReference>
<dbReference type="GO" id="GO:0045647">
    <property type="term" value="P:negative regulation of erythrocyte differentiation"/>
    <property type="evidence" value="ECO:0007669"/>
    <property type="project" value="Ensembl"/>
</dbReference>
<dbReference type="SMART" id="SM00253">
    <property type="entry name" value="SOCS"/>
    <property type="match status" value="1"/>
</dbReference>
<dbReference type="GO" id="GO:0045620">
    <property type="term" value="P:negative regulation of lymphocyte differentiation"/>
    <property type="evidence" value="ECO:0007669"/>
    <property type="project" value="Ensembl"/>
</dbReference>
<proteinExistence type="predicted"/>
<dbReference type="OrthoDB" id="10063348at2759"/>
<dbReference type="RefSeq" id="XP_012678035.2">
    <property type="nucleotide sequence ID" value="XM_012822581.3"/>
</dbReference>
<dbReference type="SMART" id="SM00969">
    <property type="entry name" value="SOCS_box"/>
    <property type="match status" value="1"/>
</dbReference>
<feature type="domain" description="SH2" evidence="9">
    <location>
        <begin position="57"/>
        <end position="138"/>
    </location>
</feature>
<evidence type="ECO:0000256" key="7">
    <source>
        <dbReference type="PROSITE-ProRule" id="PRU00191"/>
    </source>
</evidence>
<accession>A0A6P3VPV3</accession>
<dbReference type="PANTHER" id="PTHR10155:SF9">
    <property type="entry name" value="CYTOKINE-INDUCIBLE SH2-CONTAINING PROTEIN"/>
    <property type="match status" value="1"/>
</dbReference>
<dbReference type="SMART" id="SM00252">
    <property type="entry name" value="SH2"/>
    <property type="match status" value="1"/>
</dbReference>
<evidence type="ECO:0000259" key="9">
    <source>
        <dbReference type="PROSITE" id="PS50001"/>
    </source>
</evidence>
<dbReference type="InterPro" id="IPR035887">
    <property type="entry name" value="CIS_SH2"/>
</dbReference>
<dbReference type="SUPFAM" id="SSF55550">
    <property type="entry name" value="SH2 domain"/>
    <property type="match status" value="1"/>
</dbReference>
<evidence type="ECO:0000313" key="12">
    <source>
        <dbReference type="RefSeq" id="XP_012678035.2"/>
    </source>
</evidence>
<dbReference type="Pfam" id="PF00017">
    <property type="entry name" value="SH2"/>
    <property type="match status" value="1"/>
</dbReference>
<keyword evidence="5" id="KW-0833">Ubl conjugation pathway</keyword>
<dbReference type="CDD" id="cd10718">
    <property type="entry name" value="SH2_CIS"/>
    <property type="match status" value="1"/>
</dbReference>
<organism evidence="11 12">
    <name type="scientific">Clupea harengus</name>
    <name type="common">Atlantic herring</name>
    <dbReference type="NCBI Taxonomy" id="7950"/>
    <lineage>
        <taxon>Eukaryota</taxon>
        <taxon>Metazoa</taxon>
        <taxon>Chordata</taxon>
        <taxon>Craniata</taxon>
        <taxon>Vertebrata</taxon>
        <taxon>Euteleostomi</taxon>
        <taxon>Actinopterygii</taxon>
        <taxon>Neopterygii</taxon>
        <taxon>Teleostei</taxon>
        <taxon>Clupei</taxon>
        <taxon>Clupeiformes</taxon>
        <taxon>Clupeoidei</taxon>
        <taxon>Clupeidae</taxon>
        <taxon>Clupea</taxon>
    </lineage>
</organism>
<evidence type="ECO:0000256" key="3">
    <source>
        <dbReference type="ARBA" id="ARBA00022604"/>
    </source>
</evidence>
<dbReference type="AlphaFoldDB" id="A0A6P3VPV3"/>
<dbReference type="InterPro" id="IPR036860">
    <property type="entry name" value="SH2_dom_sf"/>
</dbReference>
<dbReference type="CTD" id="767678"/>
<dbReference type="Pfam" id="PF07525">
    <property type="entry name" value="SOCS_box"/>
    <property type="match status" value="1"/>
</dbReference>
<dbReference type="InterPro" id="IPR036036">
    <property type="entry name" value="SOCS_box-like_dom_sf"/>
</dbReference>
<evidence type="ECO:0000256" key="1">
    <source>
        <dbReference type="ARBA" id="ARBA00004906"/>
    </source>
</evidence>
<evidence type="ECO:0000256" key="4">
    <source>
        <dbReference type="ARBA" id="ARBA00022700"/>
    </source>
</evidence>
<gene>
    <name evidence="12" type="primary">cish</name>
</gene>
<keyword evidence="6 7" id="KW-0727">SH2 domain</keyword>
<evidence type="ECO:0000259" key="10">
    <source>
        <dbReference type="PROSITE" id="PS50225"/>
    </source>
</evidence>
<feature type="region of interest" description="Disordered" evidence="8">
    <location>
        <begin position="140"/>
        <end position="180"/>
    </location>
</feature>
<dbReference type="KEGG" id="char:105895891"/>
<reference evidence="12" key="1">
    <citation type="submission" date="2025-08" db="UniProtKB">
        <authorList>
            <consortium name="RefSeq"/>
        </authorList>
    </citation>
    <scope>IDENTIFICATION</scope>
</reference>
<dbReference type="PRINTS" id="PR00401">
    <property type="entry name" value="SH2DOMAIN"/>
</dbReference>
<dbReference type="SUPFAM" id="SSF158235">
    <property type="entry name" value="SOCS box-like"/>
    <property type="match status" value="1"/>
</dbReference>
<dbReference type="PROSITE" id="PS50225">
    <property type="entry name" value="SOCS"/>
    <property type="match status" value="1"/>
</dbReference>
<dbReference type="GO" id="GO:0005942">
    <property type="term" value="C:phosphatidylinositol 3-kinase complex"/>
    <property type="evidence" value="ECO:0007669"/>
    <property type="project" value="TreeGrafter"/>
</dbReference>
<keyword evidence="3" id="KW-0341">Growth regulation</keyword>
<dbReference type="FunFam" id="3.30.505.10:FF:000042">
    <property type="entry name" value="Cytokine-inducible SH2-containing protein b"/>
    <property type="match status" value="1"/>
</dbReference>
<comment type="pathway">
    <text evidence="1">Protein modification; protein ubiquitination.</text>
</comment>
<dbReference type="InterPro" id="IPR000980">
    <property type="entry name" value="SH2"/>
</dbReference>
<evidence type="ECO:0000256" key="8">
    <source>
        <dbReference type="SAM" id="MobiDB-lite"/>
    </source>
</evidence>
<dbReference type="GO" id="GO:0046854">
    <property type="term" value="P:phosphatidylinositol phosphate biosynthetic process"/>
    <property type="evidence" value="ECO:0007669"/>
    <property type="project" value="TreeGrafter"/>
</dbReference>
<name>A0A6P3VPV3_CLUHA</name>
<keyword evidence="11" id="KW-1185">Reference proteome</keyword>
<evidence type="ECO:0000256" key="2">
    <source>
        <dbReference type="ARBA" id="ARBA00021548"/>
    </source>
</evidence>